<organism evidence="1 2">
    <name type="scientific">Bauhinia variegata</name>
    <name type="common">Purple orchid tree</name>
    <name type="synonym">Phanera variegata</name>
    <dbReference type="NCBI Taxonomy" id="167791"/>
    <lineage>
        <taxon>Eukaryota</taxon>
        <taxon>Viridiplantae</taxon>
        <taxon>Streptophyta</taxon>
        <taxon>Embryophyta</taxon>
        <taxon>Tracheophyta</taxon>
        <taxon>Spermatophyta</taxon>
        <taxon>Magnoliopsida</taxon>
        <taxon>eudicotyledons</taxon>
        <taxon>Gunneridae</taxon>
        <taxon>Pentapetalae</taxon>
        <taxon>rosids</taxon>
        <taxon>fabids</taxon>
        <taxon>Fabales</taxon>
        <taxon>Fabaceae</taxon>
        <taxon>Cercidoideae</taxon>
        <taxon>Cercideae</taxon>
        <taxon>Bauhiniinae</taxon>
        <taxon>Bauhinia</taxon>
    </lineage>
</organism>
<name>A0ACB9NMV7_BAUVA</name>
<proteinExistence type="predicted"/>
<keyword evidence="2" id="KW-1185">Reference proteome</keyword>
<reference evidence="1 2" key="1">
    <citation type="journal article" date="2022" name="DNA Res.">
        <title>Chromosomal-level genome assembly of the orchid tree Bauhinia variegata (Leguminosae; Cercidoideae) supports the allotetraploid origin hypothesis of Bauhinia.</title>
        <authorList>
            <person name="Zhong Y."/>
            <person name="Chen Y."/>
            <person name="Zheng D."/>
            <person name="Pang J."/>
            <person name="Liu Y."/>
            <person name="Luo S."/>
            <person name="Meng S."/>
            <person name="Qian L."/>
            <person name="Wei D."/>
            <person name="Dai S."/>
            <person name="Zhou R."/>
        </authorList>
    </citation>
    <scope>NUCLEOTIDE SEQUENCE [LARGE SCALE GENOMIC DNA]</scope>
    <source>
        <strain evidence="1">BV-YZ2020</strain>
    </source>
</reference>
<sequence length="553" mass="59694">MSSAVIVPLRVGNSVCDNPTIVTHMDMDVSRLKLMADAGLLSNSIIKVSTETIAGSDEDQDQNGGDLGNEVSITVITPPKQDREERTPLLDMISQNKSTLVGTDEALTPEIEEDDSLSVEGDQIIDSSCSLSIASENGSICGEEFIGFEAASEVGTPSSLDIDKSIRGVNIIARAADLGDSNVEGGIASGPLAVTVNLDEETGIGSGAKLSTVVLQLPLEKGVSGTVGRSVFELDYHPLWGFISVCGRRPEMEDAVAAVPRFLKIPIQMLIGDRVLDGMNKCWNQQSIHFFGVYDGHGGSQVANYCRERIHLALAEEIEFAREGLINGSIKDECQDQWKKAFTNCFLKVDAEVGGRANSEPIAPETVGSTAVVAIICSSHIIVSNCGDSRAVLCRGKEPMALSVDHKPNRDDEYARIEAAGGKVIQWNGHRVFGVLAMSRSIGDRYLKPWIIPEPEVTFIPRAKDDECLILASDGLWDVLTNEEVCDLARRRILHWHKKNGVSLPSERGEGIDPAAQAAAEYLANVALQKGSKDNITVIVVDLKAQRKFKSKT</sequence>
<evidence type="ECO:0000313" key="2">
    <source>
        <dbReference type="Proteomes" id="UP000828941"/>
    </source>
</evidence>
<comment type="caution">
    <text evidence="1">The sequence shown here is derived from an EMBL/GenBank/DDBJ whole genome shotgun (WGS) entry which is preliminary data.</text>
</comment>
<protein>
    <submittedName>
        <fullName evidence="1">Uncharacterized protein</fullName>
    </submittedName>
</protein>
<gene>
    <name evidence="1" type="ORF">L6164_015611</name>
</gene>
<dbReference type="EMBL" id="CM039431">
    <property type="protein sequence ID" value="KAI4337164.1"/>
    <property type="molecule type" value="Genomic_DNA"/>
</dbReference>
<evidence type="ECO:0000313" key="1">
    <source>
        <dbReference type="EMBL" id="KAI4337164.1"/>
    </source>
</evidence>
<accession>A0ACB9NMV7</accession>
<dbReference type="Proteomes" id="UP000828941">
    <property type="component" value="Chromosome 6"/>
</dbReference>